<comment type="caution">
    <text evidence="3">The sequence shown here is derived from an EMBL/GenBank/DDBJ whole genome shotgun (WGS) entry which is preliminary data.</text>
</comment>
<protein>
    <recommendedName>
        <fullName evidence="2">Ig-like domain-containing protein</fullName>
    </recommendedName>
</protein>
<dbReference type="InterPro" id="IPR036179">
    <property type="entry name" value="Ig-like_dom_sf"/>
</dbReference>
<name>A0A3S5CH75_9PLAT</name>
<feature type="region of interest" description="Disordered" evidence="1">
    <location>
        <begin position="231"/>
        <end position="367"/>
    </location>
</feature>
<dbReference type="Proteomes" id="UP000784294">
    <property type="component" value="Unassembled WGS sequence"/>
</dbReference>
<evidence type="ECO:0000313" key="4">
    <source>
        <dbReference type="Proteomes" id="UP000784294"/>
    </source>
</evidence>
<accession>A0A3S5CH75</accession>
<feature type="compositionally biased region" description="Pro residues" evidence="1">
    <location>
        <begin position="136"/>
        <end position="146"/>
    </location>
</feature>
<gene>
    <name evidence="3" type="ORF">PXEA_LOCUS1551</name>
</gene>
<feature type="region of interest" description="Disordered" evidence="1">
    <location>
        <begin position="90"/>
        <end position="219"/>
    </location>
</feature>
<dbReference type="SUPFAM" id="SSF48726">
    <property type="entry name" value="Immunoglobulin"/>
    <property type="match status" value="1"/>
</dbReference>
<dbReference type="EMBL" id="CAAALY010003181">
    <property type="protein sequence ID" value="VEL08111.1"/>
    <property type="molecule type" value="Genomic_DNA"/>
</dbReference>
<dbReference type="AlphaFoldDB" id="A0A3S5CH75"/>
<feature type="domain" description="Ig-like" evidence="2">
    <location>
        <begin position="371"/>
        <end position="477"/>
    </location>
</feature>
<reference evidence="3" key="1">
    <citation type="submission" date="2018-11" db="EMBL/GenBank/DDBJ databases">
        <authorList>
            <consortium name="Pathogen Informatics"/>
        </authorList>
    </citation>
    <scope>NUCLEOTIDE SEQUENCE</scope>
</reference>
<evidence type="ECO:0000256" key="1">
    <source>
        <dbReference type="SAM" id="MobiDB-lite"/>
    </source>
</evidence>
<feature type="compositionally biased region" description="Low complexity" evidence="1">
    <location>
        <begin position="44"/>
        <end position="59"/>
    </location>
</feature>
<feature type="compositionally biased region" description="Basic and acidic residues" evidence="1">
    <location>
        <begin position="299"/>
        <end position="309"/>
    </location>
</feature>
<feature type="compositionally biased region" description="Basic and acidic residues" evidence="1">
    <location>
        <begin position="277"/>
        <end position="290"/>
    </location>
</feature>
<dbReference type="InterPro" id="IPR007110">
    <property type="entry name" value="Ig-like_dom"/>
</dbReference>
<keyword evidence="4" id="KW-1185">Reference proteome</keyword>
<proteinExistence type="predicted"/>
<sequence length="488" mass="53749">MSRLSAGQMMYPSGPVRGPFRGALLPNYHQIAGVANRLTPPSRPSASSVSSGSLASATRSPPPASNGQITQTRPVASSLNATHHFLFDPRRQHTSPWLPGPSSVDPTSLGRRPLQPVRLPYPSPLSISLPMLSGQPPAPPRYPTTMPPLTVGLSQSSASSSSSHSNNNTHSMLSSGDSSRQPNRASRYQEAVEPSASANNLSYSARLPPDAQMPNSGSSRQILRHQMLTTLSPEDDSEGESDRESEPESDIEDGGYDQSASNEAEEEARGPNSNREYYPDSEHHGSSEREPESEEDTEDYYRGQRRPDEASTEQDQYTMREEETHTTNQPPDRPYPAPLPSHTSPLSPPNMHIPTQTQPDSPIAPITRTLPNFMSYARSNQPALPSHGLQVPPGGPYHLEQAGRLGSPEMLNCTIRLPELPGILVYPHMRYAWLDRRGRLIGHSKTHVIDRLRWSDAGVYTCQVSSINPYTQQEMMAFMRVRLRVFSK</sequence>
<evidence type="ECO:0000313" key="3">
    <source>
        <dbReference type="EMBL" id="VEL08111.1"/>
    </source>
</evidence>
<organism evidence="3 4">
    <name type="scientific">Protopolystoma xenopodis</name>
    <dbReference type="NCBI Taxonomy" id="117903"/>
    <lineage>
        <taxon>Eukaryota</taxon>
        <taxon>Metazoa</taxon>
        <taxon>Spiralia</taxon>
        <taxon>Lophotrochozoa</taxon>
        <taxon>Platyhelminthes</taxon>
        <taxon>Monogenea</taxon>
        <taxon>Polyopisthocotylea</taxon>
        <taxon>Polystomatidea</taxon>
        <taxon>Polystomatidae</taxon>
        <taxon>Protopolystoma</taxon>
    </lineage>
</organism>
<feature type="region of interest" description="Disordered" evidence="1">
    <location>
        <begin position="36"/>
        <end position="70"/>
    </location>
</feature>
<evidence type="ECO:0000259" key="2">
    <source>
        <dbReference type="PROSITE" id="PS50835"/>
    </source>
</evidence>
<dbReference type="Gene3D" id="2.60.40.10">
    <property type="entry name" value="Immunoglobulins"/>
    <property type="match status" value="1"/>
</dbReference>
<feature type="compositionally biased region" description="Low complexity" evidence="1">
    <location>
        <begin position="147"/>
        <end position="175"/>
    </location>
</feature>
<dbReference type="PROSITE" id="PS50835">
    <property type="entry name" value="IG_LIKE"/>
    <property type="match status" value="1"/>
</dbReference>
<feature type="compositionally biased region" description="Low complexity" evidence="1">
    <location>
        <begin position="124"/>
        <end position="133"/>
    </location>
</feature>
<dbReference type="InterPro" id="IPR013783">
    <property type="entry name" value="Ig-like_fold"/>
</dbReference>
<feature type="compositionally biased region" description="Polar residues" evidence="1">
    <location>
        <begin position="176"/>
        <end position="186"/>
    </location>
</feature>